<gene>
    <name evidence="4" type="ORF">R3P38DRAFT_71976</name>
</gene>
<dbReference type="PANTHER" id="PTHR45737:SF6">
    <property type="entry name" value="VON WILLEBRAND FACTOR A DOMAIN-CONTAINING PROTEIN 5A"/>
    <property type="match status" value="1"/>
</dbReference>
<dbReference type="Pfam" id="PF13768">
    <property type="entry name" value="VWA_3"/>
    <property type="match status" value="1"/>
</dbReference>
<evidence type="ECO:0000256" key="1">
    <source>
        <dbReference type="SAM" id="MobiDB-lite"/>
    </source>
</evidence>
<evidence type="ECO:0000259" key="2">
    <source>
        <dbReference type="PROSITE" id="PS50234"/>
    </source>
</evidence>
<keyword evidence="5" id="KW-1185">Reference proteome</keyword>
<dbReference type="InterPro" id="IPR013694">
    <property type="entry name" value="VIT"/>
</dbReference>
<dbReference type="EMBL" id="JAWWNJ010000010">
    <property type="protein sequence ID" value="KAK7046452.1"/>
    <property type="molecule type" value="Genomic_DNA"/>
</dbReference>
<dbReference type="PANTHER" id="PTHR45737">
    <property type="entry name" value="VON WILLEBRAND FACTOR A DOMAIN-CONTAINING PROTEIN 5A"/>
    <property type="match status" value="1"/>
</dbReference>
<feature type="domain" description="VIT" evidence="3">
    <location>
        <begin position="1"/>
        <end position="130"/>
    </location>
</feature>
<evidence type="ECO:0000313" key="5">
    <source>
        <dbReference type="Proteomes" id="UP001362999"/>
    </source>
</evidence>
<dbReference type="Proteomes" id="UP001362999">
    <property type="component" value="Unassembled WGS sequence"/>
</dbReference>
<dbReference type="SMART" id="SM00609">
    <property type="entry name" value="VIT"/>
    <property type="match status" value="1"/>
</dbReference>
<dbReference type="SMART" id="SM00327">
    <property type="entry name" value="VWA"/>
    <property type="match status" value="1"/>
</dbReference>
<dbReference type="PROSITE" id="PS51468">
    <property type="entry name" value="VIT"/>
    <property type="match status" value="1"/>
</dbReference>
<name>A0AAW0D5Z0_9AGAR</name>
<accession>A0AAW0D5Z0</accession>
<dbReference type="InterPro" id="IPR036465">
    <property type="entry name" value="vWFA_dom_sf"/>
</dbReference>
<dbReference type="InterPro" id="IPR002035">
    <property type="entry name" value="VWF_A"/>
</dbReference>
<dbReference type="SUPFAM" id="SSF53300">
    <property type="entry name" value="vWA-like"/>
    <property type="match status" value="1"/>
</dbReference>
<protein>
    <submittedName>
        <fullName evidence="4">von Willebrand factor type A domain-containing protein</fullName>
    </submittedName>
</protein>
<dbReference type="Gene3D" id="3.40.50.410">
    <property type="entry name" value="von Willebrand factor, type A domain"/>
    <property type="match status" value="1"/>
</dbReference>
<dbReference type="Pfam" id="PF08487">
    <property type="entry name" value="VIT"/>
    <property type="match status" value="1"/>
</dbReference>
<feature type="region of interest" description="Disordered" evidence="1">
    <location>
        <begin position="787"/>
        <end position="807"/>
    </location>
</feature>
<evidence type="ECO:0000259" key="3">
    <source>
        <dbReference type="PROSITE" id="PS51468"/>
    </source>
</evidence>
<organism evidence="4 5">
    <name type="scientific">Favolaschia claudopus</name>
    <dbReference type="NCBI Taxonomy" id="2862362"/>
    <lineage>
        <taxon>Eukaryota</taxon>
        <taxon>Fungi</taxon>
        <taxon>Dikarya</taxon>
        <taxon>Basidiomycota</taxon>
        <taxon>Agaricomycotina</taxon>
        <taxon>Agaricomycetes</taxon>
        <taxon>Agaricomycetidae</taxon>
        <taxon>Agaricales</taxon>
        <taxon>Marasmiineae</taxon>
        <taxon>Mycenaceae</taxon>
        <taxon>Favolaschia</taxon>
    </lineage>
</organism>
<dbReference type="AlphaFoldDB" id="A0AAW0D5Z0"/>
<dbReference type="PROSITE" id="PS50234">
    <property type="entry name" value="VWFA"/>
    <property type="match status" value="1"/>
</dbReference>
<feature type="domain" description="VWFA" evidence="2">
    <location>
        <begin position="274"/>
        <end position="453"/>
    </location>
</feature>
<sequence>MYGLHYFFEKALLSLPLLSVHVDASIKELAAQVNLTQTYRNDALFPIEAKYSFPIPVRAAVSSFAMIKEDGTRVVGSVLEKFEARKTYDTAILQGQQASLMEQQTPDVFQIALGNIPPKEQVRIELIYSTELGEDEDSDSVRFHLPVHIGARYGDSPENFAPVPSSSSSPFLTISATVEAIAPIFDIESPSHEVTTKLGPDPVLPTSKDLPASHYARVSLTSDAALDKDFILTFKSTGLDAPRCIAEQHPTNDTTALALSFVPRFTLPDLERQEFILLVDRSGSMEGARIAAARKALVVLLRSLPHKDTLFQVASFGWEATSLWPKGSRPYDAATLEEATKHVDGMQANYGGTEMRGALEHVFAGRAKDRPTSVLVLTDGEAWDLEGVLATVKRAVEGAPDRASLRVSVLGIGDGVSTAMCEGIARVGRGSAMYVGEQEKSFAGKVARLVKAARTPSLSNITVDWGRCLPDESVKVDVAATENAGEIGDDEKMQENKTLNVFNVEVDPTLLDDKAPPPAPPVILPPPAPVQQSPFKIHNLFPGSRINIYAILQGQTVPDTVILRGSGPDGSVIELPVPVTLSRLPNAPGAPPPLHALAARKIIQDLEDGQYDPREISGGAAKDSTDAYVVDRTIRAHIVRLGTTYQITSVHTSFVAVDESREWRPRYVRPLTPESDDEDELATADVVMHDELDAGPALFSHGRSAQKSFNAYSRGRAPQPQAAAYHVKDTFIGRVLQKVSPYKQNKLVVKHSKSLVNGGFMAAPQAVQSPSTLDKLMGRIGFAGYFKSASPGTPPPPPPSSDEATEAALEPADVLEALARLQSFDGAFASPAAVLTHVPLREGTALEDVRAAIGALFDGKEVKDDLLASVLAMTFMARKMNPEAAEQTADSEAWAAMYEKARMWVESTLTELGTVRVGQVQEKVAGMLLLD</sequence>
<evidence type="ECO:0000313" key="4">
    <source>
        <dbReference type="EMBL" id="KAK7046452.1"/>
    </source>
</evidence>
<proteinExistence type="predicted"/>
<reference evidence="4 5" key="1">
    <citation type="journal article" date="2024" name="J Genomics">
        <title>Draft genome sequencing and assembly of Favolaschia claudopus CIRM-BRFM 2984 isolated from oak limbs.</title>
        <authorList>
            <person name="Navarro D."/>
            <person name="Drula E."/>
            <person name="Chaduli D."/>
            <person name="Cazenave R."/>
            <person name="Ahrendt S."/>
            <person name="Wang J."/>
            <person name="Lipzen A."/>
            <person name="Daum C."/>
            <person name="Barry K."/>
            <person name="Grigoriev I.V."/>
            <person name="Favel A."/>
            <person name="Rosso M.N."/>
            <person name="Martin F."/>
        </authorList>
    </citation>
    <scope>NUCLEOTIDE SEQUENCE [LARGE SCALE GENOMIC DNA]</scope>
    <source>
        <strain evidence="4 5">CIRM-BRFM 2984</strain>
    </source>
</reference>
<comment type="caution">
    <text evidence="4">The sequence shown here is derived from an EMBL/GenBank/DDBJ whole genome shotgun (WGS) entry which is preliminary data.</text>
</comment>